<organism evidence="2 3">
    <name type="scientific">Periplaneta americana</name>
    <name type="common">American cockroach</name>
    <name type="synonym">Blatta americana</name>
    <dbReference type="NCBI Taxonomy" id="6978"/>
    <lineage>
        <taxon>Eukaryota</taxon>
        <taxon>Metazoa</taxon>
        <taxon>Ecdysozoa</taxon>
        <taxon>Arthropoda</taxon>
        <taxon>Hexapoda</taxon>
        <taxon>Insecta</taxon>
        <taxon>Pterygota</taxon>
        <taxon>Neoptera</taxon>
        <taxon>Polyneoptera</taxon>
        <taxon>Dictyoptera</taxon>
        <taxon>Blattodea</taxon>
        <taxon>Blattoidea</taxon>
        <taxon>Blattidae</taxon>
        <taxon>Blattinae</taxon>
        <taxon>Periplaneta</taxon>
    </lineage>
</organism>
<reference evidence="2 3" key="1">
    <citation type="journal article" date="2022" name="Allergy">
        <title>Genome assembly and annotation of Periplaneta americana reveal a comprehensive cockroach allergen profile.</title>
        <authorList>
            <person name="Wang L."/>
            <person name="Xiong Q."/>
            <person name="Saelim N."/>
            <person name="Wang L."/>
            <person name="Nong W."/>
            <person name="Wan A.T."/>
            <person name="Shi M."/>
            <person name="Liu X."/>
            <person name="Cao Q."/>
            <person name="Hui J.H.L."/>
            <person name="Sookrung N."/>
            <person name="Leung T.F."/>
            <person name="Tungtrongchitr A."/>
            <person name="Tsui S.K.W."/>
        </authorList>
    </citation>
    <scope>NUCLEOTIDE SEQUENCE [LARGE SCALE GENOMIC DNA]</scope>
    <source>
        <strain evidence="2">PWHHKU_190912</strain>
    </source>
</reference>
<feature type="compositionally biased region" description="Basic residues" evidence="1">
    <location>
        <begin position="199"/>
        <end position="210"/>
    </location>
</feature>
<comment type="caution">
    <text evidence="2">The sequence shown here is derived from an EMBL/GenBank/DDBJ whole genome shotgun (WGS) entry which is preliminary data.</text>
</comment>
<feature type="region of interest" description="Disordered" evidence="1">
    <location>
        <begin position="177"/>
        <end position="246"/>
    </location>
</feature>
<dbReference type="Proteomes" id="UP001148838">
    <property type="component" value="Unassembled WGS sequence"/>
</dbReference>
<evidence type="ECO:0000313" key="3">
    <source>
        <dbReference type="Proteomes" id="UP001148838"/>
    </source>
</evidence>
<protein>
    <submittedName>
        <fullName evidence="2">Uncharacterized protein</fullName>
    </submittedName>
</protein>
<evidence type="ECO:0000313" key="2">
    <source>
        <dbReference type="EMBL" id="KAJ4430730.1"/>
    </source>
</evidence>
<sequence>MKIFEAKRDEFTGEWRKLYNTELHALYSLPDIIGNIKSRRLRWAGHVARMGESRNAYRVLVGRPEGKRPLGRLRRRWEDNIKMDLREVGYDDRDWINLAQDRDQWRAYVRMAMNLRRSDLPKPQNTGQIYSLVCLRITDADSGDEDCKDSDRAQLQAAAELVTELLDIVQPCNEEGGTDIRKDSDLISNKIENSPPPTRRIKRERNKGSLRSRAGGWWQGIGSRGGKSLRRPRPEQGCSAYDDDDDDDDDDDIYYLLHTTVANSSKNLIPCRRCPELEKELTIQKKKLEHNEQRIKSIELRERLSVAKQVKQQVNISRFDILKLKDEKTKQHYQVEISNRFATLKSSDKVEKGLDVNSLWENVRDSIKIAADQSTGYYETKKKKPWFDEDCCMVVERRKQARLKFLQDPVE</sequence>
<feature type="non-terminal residue" evidence="2">
    <location>
        <position position="411"/>
    </location>
</feature>
<proteinExistence type="predicted"/>
<keyword evidence="3" id="KW-1185">Reference proteome</keyword>
<gene>
    <name evidence="2" type="ORF">ANN_19321</name>
</gene>
<accession>A0ABQ8SA69</accession>
<dbReference type="EMBL" id="JAJSOF020000031">
    <property type="protein sequence ID" value="KAJ4430730.1"/>
    <property type="molecule type" value="Genomic_DNA"/>
</dbReference>
<evidence type="ECO:0000256" key="1">
    <source>
        <dbReference type="SAM" id="MobiDB-lite"/>
    </source>
</evidence>
<name>A0ABQ8SA69_PERAM</name>